<reference evidence="2" key="1">
    <citation type="submission" date="2016-10" db="EMBL/GenBank/DDBJ databases">
        <authorList>
            <person name="Varghese N."/>
            <person name="Submissions S."/>
        </authorList>
    </citation>
    <scope>NUCLEOTIDE SEQUENCE [LARGE SCALE GENOMIC DNA]</scope>
    <source>
        <strain evidence="2">DSM 13327</strain>
    </source>
</reference>
<evidence type="ECO:0000313" key="2">
    <source>
        <dbReference type="Proteomes" id="UP000199520"/>
    </source>
</evidence>
<accession>A0A1I4NIZ4</accession>
<organism evidence="1 2">
    <name type="scientific">Pelosinus propionicus DSM 13327</name>
    <dbReference type="NCBI Taxonomy" id="1123291"/>
    <lineage>
        <taxon>Bacteria</taxon>
        <taxon>Bacillati</taxon>
        <taxon>Bacillota</taxon>
        <taxon>Negativicutes</taxon>
        <taxon>Selenomonadales</taxon>
        <taxon>Sporomusaceae</taxon>
        <taxon>Pelosinus</taxon>
    </lineage>
</organism>
<keyword evidence="2" id="KW-1185">Reference proteome</keyword>
<evidence type="ECO:0000313" key="1">
    <source>
        <dbReference type="EMBL" id="SFM15277.1"/>
    </source>
</evidence>
<dbReference type="AlphaFoldDB" id="A0A1I4NIZ4"/>
<protein>
    <submittedName>
        <fullName evidence="1">Uncharacterized protein</fullName>
    </submittedName>
</protein>
<proteinExistence type="predicted"/>
<sequence>MPALLVGAKVLFFPKIIVIARRWINEENRQFMYVASVCIINCS</sequence>
<name>A0A1I4NIZ4_9FIRM</name>
<gene>
    <name evidence="1" type="ORF">SAMN04490355_104722</name>
</gene>
<dbReference type="Proteomes" id="UP000199520">
    <property type="component" value="Unassembled WGS sequence"/>
</dbReference>
<dbReference type="EMBL" id="FOTS01000047">
    <property type="protein sequence ID" value="SFM15277.1"/>
    <property type="molecule type" value="Genomic_DNA"/>
</dbReference>